<comment type="caution">
    <text evidence="2">The sequence shown here is derived from an EMBL/GenBank/DDBJ whole genome shotgun (WGS) entry which is preliminary data.</text>
</comment>
<dbReference type="Gene3D" id="3.30.9.10">
    <property type="entry name" value="D-Amino Acid Oxidase, subunit A, domain 2"/>
    <property type="match status" value="1"/>
</dbReference>
<reference evidence="2 3" key="1">
    <citation type="submission" date="2015-03" db="EMBL/GenBank/DDBJ databases">
        <authorList>
            <person name="Radwan O."/>
            <person name="Al-Naeli F.A."/>
            <person name="Rendon G.A."/>
            <person name="Fields C."/>
        </authorList>
    </citation>
    <scope>NUCLEOTIDE SEQUENCE [LARGE SCALE GENOMIC DNA]</scope>
    <source>
        <strain evidence="2">CR-DP1</strain>
    </source>
</reference>
<dbReference type="Proteomes" id="UP000033483">
    <property type="component" value="Unassembled WGS sequence"/>
</dbReference>
<accession>A0A0F4Z8H4</accession>
<dbReference type="PANTHER" id="PTHR13847:SF284">
    <property type="entry name" value="FAD DEPENDENT OXIDOREDUCTASE DOMAIN-CONTAINING PROTEIN"/>
    <property type="match status" value="1"/>
</dbReference>
<dbReference type="Pfam" id="PF01266">
    <property type="entry name" value="DAO"/>
    <property type="match status" value="1"/>
</dbReference>
<gene>
    <name evidence="2" type="ORF">TD95_003640</name>
</gene>
<dbReference type="SUPFAM" id="SSF51905">
    <property type="entry name" value="FAD/NAD(P)-binding domain"/>
    <property type="match status" value="1"/>
</dbReference>
<dbReference type="OrthoDB" id="429143at2759"/>
<organism evidence="2 3">
    <name type="scientific">Thielaviopsis punctulata</name>
    <dbReference type="NCBI Taxonomy" id="72032"/>
    <lineage>
        <taxon>Eukaryota</taxon>
        <taxon>Fungi</taxon>
        <taxon>Dikarya</taxon>
        <taxon>Ascomycota</taxon>
        <taxon>Pezizomycotina</taxon>
        <taxon>Sordariomycetes</taxon>
        <taxon>Hypocreomycetidae</taxon>
        <taxon>Microascales</taxon>
        <taxon>Ceratocystidaceae</taxon>
        <taxon>Thielaviopsis</taxon>
    </lineage>
</organism>
<dbReference type="AlphaFoldDB" id="A0A0F4Z8H4"/>
<sequence>MAFHFPFPVRTAEAGPSWNSQIRDRAASPVKLPVADPLPSYWVRGPCAKYSDGKLPALADVVIIGSGISGAMTAWNILQTAAFRGKSILMLEARDVCSGATGRNGGHTKGAVYFGYSGGGDKGEAIKTIRLQEENIAALHRLAAELNIDCGQEKCDTLDIFYNSNTWENSKESIRKLEKDNTAPSATAHAFHEVADFPAERQCFVSTADRQVKGIVEYKAGRMSGYKLVRGVLDKCVAQGLQIVTRCPVTELEQSSCGGWMVTTPRGSVSASTVVLATNAYTANVHPAFHKVVIPVRGDVVAIRAGSRVEQAITNRSMSFVYSENDFEYMVVQPASEANVSQGAQPRQTFVLGGGLSHGPAGVLPSFGTVDDGTVNPKTQEYLSNLLPKVFGEETWGKDALDGRVDVAWSGIMGYTMDEAPMVGEVPGHKGLWATVAFQGHGMALALKCAEALVKMIAGKEAELQWFPKAFRLTQKRLETQEFWDKFAEEDA</sequence>
<name>A0A0F4Z8H4_9PEZI</name>
<evidence type="ECO:0000259" key="1">
    <source>
        <dbReference type="Pfam" id="PF01266"/>
    </source>
</evidence>
<dbReference type="InterPro" id="IPR006076">
    <property type="entry name" value="FAD-dep_OxRdtase"/>
</dbReference>
<dbReference type="GO" id="GO:0005737">
    <property type="term" value="C:cytoplasm"/>
    <property type="evidence" value="ECO:0007669"/>
    <property type="project" value="TreeGrafter"/>
</dbReference>
<feature type="domain" description="FAD dependent oxidoreductase" evidence="1">
    <location>
        <begin position="60"/>
        <end position="455"/>
    </location>
</feature>
<dbReference type="EMBL" id="LAEV01002267">
    <property type="protein sequence ID" value="KKA26148.1"/>
    <property type="molecule type" value="Genomic_DNA"/>
</dbReference>
<keyword evidence="3" id="KW-1185">Reference proteome</keyword>
<dbReference type="InterPro" id="IPR036188">
    <property type="entry name" value="FAD/NAD-bd_sf"/>
</dbReference>
<evidence type="ECO:0000313" key="2">
    <source>
        <dbReference type="EMBL" id="KKA26148.1"/>
    </source>
</evidence>
<proteinExistence type="predicted"/>
<protein>
    <recommendedName>
        <fullName evidence="1">FAD dependent oxidoreductase domain-containing protein</fullName>
    </recommendedName>
</protein>
<dbReference type="PANTHER" id="PTHR13847">
    <property type="entry name" value="SARCOSINE DEHYDROGENASE-RELATED"/>
    <property type="match status" value="1"/>
</dbReference>
<dbReference type="Gene3D" id="3.50.50.60">
    <property type="entry name" value="FAD/NAD(P)-binding domain"/>
    <property type="match status" value="1"/>
</dbReference>
<evidence type="ECO:0000313" key="3">
    <source>
        <dbReference type="Proteomes" id="UP000033483"/>
    </source>
</evidence>